<feature type="non-terminal residue" evidence="9">
    <location>
        <position position="1"/>
    </location>
</feature>
<evidence type="ECO:0000313" key="9">
    <source>
        <dbReference type="EMBL" id="VAW31003.1"/>
    </source>
</evidence>
<dbReference type="GO" id="GO:0004326">
    <property type="term" value="F:tetrahydrofolylpolyglutamate synthase activity"/>
    <property type="evidence" value="ECO:0007669"/>
    <property type="project" value="UniProtKB-EC"/>
</dbReference>
<keyword evidence="2 9" id="KW-0436">Ligase</keyword>
<evidence type="ECO:0000256" key="1">
    <source>
        <dbReference type="ARBA" id="ARBA00008276"/>
    </source>
</evidence>
<comment type="similarity">
    <text evidence="1">Belongs to the folylpolyglutamate synthase family.</text>
</comment>
<dbReference type="InterPro" id="IPR036565">
    <property type="entry name" value="Mur-like_cat_sf"/>
</dbReference>
<keyword evidence="4" id="KW-0547">Nucleotide-binding</keyword>
<keyword evidence="5" id="KW-0067">ATP-binding</keyword>
<dbReference type="EC" id="6.3.2.17" evidence="9"/>
<dbReference type="AlphaFoldDB" id="A0A3B0URV1"/>
<dbReference type="PROSITE" id="PS01012">
    <property type="entry name" value="FOLYLPOLYGLU_SYNT_2"/>
    <property type="match status" value="1"/>
</dbReference>
<dbReference type="Gene3D" id="3.90.190.20">
    <property type="entry name" value="Mur ligase, C-terminal domain"/>
    <property type="match status" value="1"/>
</dbReference>
<dbReference type="GO" id="GO:0005737">
    <property type="term" value="C:cytoplasm"/>
    <property type="evidence" value="ECO:0007669"/>
    <property type="project" value="TreeGrafter"/>
</dbReference>
<dbReference type="EMBL" id="UOEU01000132">
    <property type="protein sequence ID" value="VAW31003.1"/>
    <property type="molecule type" value="Genomic_DNA"/>
</dbReference>
<dbReference type="InterPro" id="IPR036615">
    <property type="entry name" value="Mur_ligase_C_dom_sf"/>
</dbReference>
<protein>
    <submittedName>
        <fullName evidence="9">Dihydrofolate synthase @ Folylpolyglutamate synthase</fullName>
        <ecNumber evidence="9">6.3.2.12</ecNumber>
        <ecNumber evidence="9">6.3.2.17</ecNumber>
    </submittedName>
</protein>
<organism evidence="9">
    <name type="scientific">hydrothermal vent metagenome</name>
    <dbReference type="NCBI Taxonomy" id="652676"/>
    <lineage>
        <taxon>unclassified sequences</taxon>
        <taxon>metagenomes</taxon>
        <taxon>ecological metagenomes</taxon>
    </lineage>
</organism>
<dbReference type="Pfam" id="PF02875">
    <property type="entry name" value="Mur_ligase_C"/>
    <property type="match status" value="1"/>
</dbReference>
<dbReference type="EC" id="6.3.2.12" evidence="9"/>
<reference evidence="9" key="1">
    <citation type="submission" date="2018-06" db="EMBL/GenBank/DDBJ databases">
        <authorList>
            <person name="Zhirakovskaya E."/>
        </authorList>
    </citation>
    <scope>NUCLEOTIDE SEQUENCE</scope>
</reference>
<sequence>TAIAFLHFADSGVDIAVVEVGLGGRLDATNVLTPLVSVITRLSLDHTTLLGNKLRQIAYEKGGIIKPGIPVISANQEPEAMQELLTIAAERKSPITIVGKNWKYEGTAVPHQPSQQRLTITHSPASALIPSGSQFDLPLAGEHQLENGTVALAALQQVQPHFPRLTLKTMQDGIASVKWPGRLDIIHPGDEQTPMLLVDCAHNPDSAHKLRAALLHSFQYNNLWLIFGAPADKDIPQILADLLPLAHQTIVTTASHPRSATPQQLAEMSADLGFEVTAVPNMSTALTTAWQQAKPGDLICVTGSIVVAGDLLNQWESLQSQLLSYAIC</sequence>
<keyword evidence="6" id="KW-0460">Magnesium</keyword>
<dbReference type="Gene3D" id="3.40.1190.10">
    <property type="entry name" value="Mur-like, catalytic domain"/>
    <property type="match status" value="1"/>
</dbReference>
<evidence type="ECO:0000256" key="5">
    <source>
        <dbReference type="ARBA" id="ARBA00022840"/>
    </source>
</evidence>
<dbReference type="InterPro" id="IPR018109">
    <property type="entry name" value="Folylpolyglutamate_synth_CS"/>
</dbReference>
<feature type="domain" description="Mur ligase central" evidence="8">
    <location>
        <begin position="5"/>
        <end position="154"/>
    </location>
</feature>
<dbReference type="InterPro" id="IPR001645">
    <property type="entry name" value="Folylpolyglutamate_synth"/>
</dbReference>
<dbReference type="InterPro" id="IPR004101">
    <property type="entry name" value="Mur_ligase_C"/>
</dbReference>
<dbReference type="NCBIfam" id="TIGR01499">
    <property type="entry name" value="folC"/>
    <property type="match status" value="1"/>
</dbReference>
<dbReference type="GO" id="GO:0046872">
    <property type="term" value="F:metal ion binding"/>
    <property type="evidence" value="ECO:0007669"/>
    <property type="project" value="UniProtKB-KW"/>
</dbReference>
<dbReference type="GO" id="GO:0008841">
    <property type="term" value="F:dihydrofolate synthase activity"/>
    <property type="evidence" value="ECO:0007669"/>
    <property type="project" value="UniProtKB-EC"/>
</dbReference>
<evidence type="ECO:0000256" key="4">
    <source>
        <dbReference type="ARBA" id="ARBA00022741"/>
    </source>
</evidence>
<dbReference type="PANTHER" id="PTHR11136:SF0">
    <property type="entry name" value="DIHYDROFOLATE SYNTHETASE-RELATED"/>
    <property type="match status" value="1"/>
</dbReference>
<dbReference type="SUPFAM" id="SSF53244">
    <property type="entry name" value="MurD-like peptide ligases, peptide-binding domain"/>
    <property type="match status" value="1"/>
</dbReference>
<dbReference type="InterPro" id="IPR013221">
    <property type="entry name" value="Mur_ligase_cen"/>
</dbReference>
<evidence type="ECO:0000256" key="2">
    <source>
        <dbReference type="ARBA" id="ARBA00022598"/>
    </source>
</evidence>
<evidence type="ECO:0000259" key="8">
    <source>
        <dbReference type="Pfam" id="PF08245"/>
    </source>
</evidence>
<gene>
    <name evidence="9" type="ORF">MNBD_CHLOROFLEXI01-4077</name>
</gene>
<name>A0A3B0URV1_9ZZZZ</name>
<proteinExistence type="inferred from homology"/>
<dbReference type="PANTHER" id="PTHR11136">
    <property type="entry name" value="FOLYLPOLYGLUTAMATE SYNTHASE-RELATED"/>
    <property type="match status" value="1"/>
</dbReference>
<evidence type="ECO:0000256" key="3">
    <source>
        <dbReference type="ARBA" id="ARBA00022723"/>
    </source>
</evidence>
<keyword evidence="3" id="KW-0479">Metal-binding</keyword>
<dbReference type="Pfam" id="PF08245">
    <property type="entry name" value="Mur_ligase_M"/>
    <property type="match status" value="1"/>
</dbReference>
<accession>A0A3B0URV1</accession>
<evidence type="ECO:0000256" key="6">
    <source>
        <dbReference type="ARBA" id="ARBA00022842"/>
    </source>
</evidence>
<evidence type="ECO:0000259" key="7">
    <source>
        <dbReference type="Pfam" id="PF02875"/>
    </source>
</evidence>
<dbReference type="SUPFAM" id="SSF53623">
    <property type="entry name" value="MurD-like peptide ligases, catalytic domain"/>
    <property type="match status" value="1"/>
</dbReference>
<feature type="domain" description="Mur ligase C-terminal" evidence="7">
    <location>
        <begin position="181"/>
        <end position="304"/>
    </location>
</feature>
<dbReference type="GO" id="GO:0005524">
    <property type="term" value="F:ATP binding"/>
    <property type="evidence" value="ECO:0007669"/>
    <property type="project" value="UniProtKB-KW"/>
</dbReference>